<dbReference type="Pfam" id="PF00072">
    <property type="entry name" value="Response_reg"/>
    <property type="match status" value="1"/>
</dbReference>
<dbReference type="SUPFAM" id="SSF55785">
    <property type="entry name" value="PYP-like sensor domain (PAS domain)"/>
    <property type="match status" value="1"/>
</dbReference>
<evidence type="ECO:0000259" key="5">
    <source>
        <dbReference type="PROSITE" id="PS50109"/>
    </source>
</evidence>
<dbReference type="Pfam" id="PF13426">
    <property type="entry name" value="PAS_9"/>
    <property type="match status" value="1"/>
</dbReference>
<organism evidence="9 10">
    <name type="scientific">Sphingomonas hankookensis</name>
    <dbReference type="NCBI Taxonomy" id="563996"/>
    <lineage>
        <taxon>Bacteria</taxon>
        <taxon>Pseudomonadati</taxon>
        <taxon>Pseudomonadota</taxon>
        <taxon>Alphaproteobacteria</taxon>
        <taxon>Sphingomonadales</taxon>
        <taxon>Sphingomonadaceae</taxon>
        <taxon>Sphingomonas</taxon>
    </lineage>
</organism>
<dbReference type="InterPro" id="IPR003661">
    <property type="entry name" value="HisK_dim/P_dom"/>
</dbReference>
<dbReference type="EC" id="2.7.13.3" evidence="2"/>
<dbReference type="InterPro" id="IPR000014">
    <property type="entry name" value="PAS"/>
</dbReference>
<dbReference type="Pfam" id="PF00512">
    <property type="entry name" value="HisKA"/>
    <property type="match status" value="1"/>
</dbReference>
<feature type="domain" description="Histidine kinase" evidence="5">
    <location>
        <begin position="170"/>
        <end position="398"/>
    </location>
</feature>
<keyword evidence="9" id="KW-0418">Kinase</keyword>
<dbReference type="InterPro" id="IPR004358">
    <property type="entry name" value="Sig_transdc_His_kin-like_C"/>
</dbReference>
<evidence type="ECO:0000256" key="3">
    <source>
        <dbReference type="ARBA" id="ARBA00022553"/>
    </source>
</evidence>
<dbReference type="PROSITE" id="PS50109">
    <property type="entry name" value="HIS_KIN"/>
    <property type="match status" value="1"/>
</dbReference>
<dbReference type="PROSITE" id="PS50110">
    <property type="entry name" value="RESPONSE_REGULATORY"/>
    <property type="match status" value="1"/>
</dbReference>
<dbReference type="InterPro" id="IPR001610">
    <property type="entry name" value="PAC"/>
</dbReference>
<evidence type="ECO:0000256" key="2">
    <source>
        <dbReference type="ARBA" id="ARBA00012438"/>
    </source>
</evidence>
<proteinExistence type="predicted"/>
<feature type="domain" description="PAS" evidence="7">
    <location>
        <begin position="36"/>
        <end position="78"/>
    </location>
</feature>
<dbReference type="InterPro" id="IPR036097">
    <property type="entry name" value="HisK_dim/P_sf"/>
</dbReference>
<dbReference type="PROSITE" id="PS50112">
    <property type="entry name" value="PAS"/>
    <property type="match status" value="1"/>
</dbReference>
<keyword evidence="10" id="KW-1185">Reference proteome</keyword>
<dbReference type="PRINTS" id="PR00344">
    <property type="entry name" value="BCTRLSENSOR"/>
</dbReference>
<dbReference type="InterPro" id="IPR001789">
    <property type="entry name" value="Sig_transdc_resp-reg_receiver"/>
</dbReference>
<dbReference type="Pfam" id="PF02518">
    <property type="entry name" value="HATPase_c"/>
    <property type="match status" value="1"/>
</dbReference>
<dbReference type="SUPFAM" id="SSF55874">
    <property type="entry name" value="ATPase domain of HSP90 chaperone/DNA topoisomerase II/histidine kinase"/>
    <property type="match status" value="1"/>
</dbReference>
<dbReference type="SMART" id="SM00388">
    <property type="entry name" value="HisKA"/>
    <property type="match status" value="1"/>
</dbReference>
<dbReference type="PANTHER" id="PTHR43065">
    <property type="entry name" value="SENSOR HISTIDINE KINASE"/>
    <property type="match status" value="1"/>
</dbReference>
<evidence type="ECO:0000313" key="10">
    <source>
        <dbReference type="Proteomes" id="UP000076609"/>
    </source>
</evidence>
<dbReference type="InterPro" id="IPR000700">
    <property type="entry name" value="PAS-assoc_C"/>
</dbReference>
<keyword evidence="3 4" id="KW-0597">Phosphoprotein</keyword>
<dbReference type="Gene3D" id="3.30.450.20">
    <property type="entry name" value="PAS domain"/>
    <property type="match status" value="1"/>
</dbReference>
<evidence type="ECO:0000259" key="8">
    <source>
        <dbReference type="PROSITE" id="PS50113"/>
    </source>
</evidence>
<dbReference type="CDD" id="cd18161">
    <property type="entry name" value="REC_hyHK_blue-like"/>
    <property type="match status" value="1"/>
</dbReference>
<feature type="domain" description="PAC" evidence="8">
    <location>
        <begin position="103"/>
        <end position="157"/>
    </location>
</feature>
<comment type="caution">
    <text evidence="9">The sequence shown here is derived from an EMBL/GenBank/DDBJ whole genome shotgun (WGS) entry which is preliminary data.</text>
</comment>
<dbReference type="NCBIfam" id="NF010076">
    <property type="entry name" value="PRK13557.1"/>
    <property type="match status" value="1"/>
</dbReference>
<comment type="catalytic activity">
    <reaction evidence="1">
        <text>ATP + protein L-histidine = ADP + protein N-phospho-L-histidine.</text>
        <dbReference type="EC" id="2.7.13.3"/>
    </reaction>
</comment>
<gene>
    <name evidence="9" type="ORF">AVT10_02815</name>
</gene>
<evidence type="ECO:0000259" key="7">
    <source>
        <dbReference type="PROSITE" id="PS50112"/>
    </source>
</evidence>
<name>A0ABR5YCK0_9SPHN</name>
<dbReference type="Gene3D" id="3.40.50.2300">
    <property type="match status" value="1"/>
</dbReference>
<dbReference type="InterPro" id="IPR035965">
    <property type="entry name" value="PAS-like_dom_sf"/>
</dbReference>
<feature type="domain" description="Response regulatory" evidence="6">
    <location>
        <begin position="420"/>
        <end position="536"/>
    </location>
</feature>
<feature type="modified residue" description="4-aspartylphosphate" evidence="4">
    <location>
        <position position="470"/>
    </location>
</feature>
<dbReference type="InterPro" id="IPR036890">
    <property type="entry name" value="HATPase_C_sf"/>
</dbReference>
<dbReference type="SUPFAM" id="SSF52172">
    <property type="entry name" value="CheY-like"/>
    <property type="match status" value="1"/>
</dbReference>
<evidence type="ECO:0000256" key="4">
    <source>
        <dbReference type="PROSITE-ProRule" id="PRU00169"/>
    </source>
</evidence>
<evidence type="ECO:0000259" key="6">
    <source>
        <dbReference type="PROSITE" id="PS50110"/>
    </source>
</evidence>
<keyword evidence="9" id="KW-0808">Transferase</keyword>
<dbReference type="Gene3D" id="3.30.565.10">
    <property type="entry name" value="Histidine kinase-like ATPase, C-terminal domain"/>
    <property type="match status" value="1"/>
</dbReference>
<dbReference type="InterPro" id="IPR011006">
    <property type="entry name" value="CheY-like_superfamily"/>
</dbReference>
<dbReference type="PROSITE" id="PS50113">
    <property type="entry name" value="PAC"/>
    <property type="match status" value="1"/>
</dbReference>
<dbReference type="InterPro" id="IPR005467">
    <property type="entry name" value="His_kinase_dom"/>
</dbReference>
<dbReference type="Gene3D" id="1.10.287.130">
    <property type="match status" value="1"/>
</dbReference>
<protein>
    <recommendedName>
        <fullName evidence="2">histidine kinase</fullName>
        <ecNumber evidence="2">2.7.13.3</ecNumber>
    </recommendedName>
</protein>
<dbReference type="PANTHER" id="PTHR43065:SF42">
    <property type="entry name" value="TWO-COMPONENT SENSOR PPRA"/>
    <property type="match status" value="1"/>
</dbReference>
<evidence type="ECO:0000313" key="9">
    <source>
        <dbReference type="EMBL" id="KZE15291.1"/>
    </source>
</evidence>
<sequence length="543" mass="58923">MSSPSSPEKPLDPVQRDAAMAGREMHDPGNGIFFAAVKTTRMPMIVTDPNLPDNPIIFANPAFLSMTGYDADEVLGRNCRFLQGAETDPDTVAEIGLAIREQRQASVELINYKKNGSAFWSALFISPVLDGEQKLRYYFASQLDVTRRRDAEEALRQAQKMEAVGQLTGGIAHDFNNLLTVIQGFTDVLLNQLDRSDALNPDRARRSLRAVMEAADRGAELTQQLLAFSRRQKLSGRVTNIDDLVRALLPMLKRTIGDAGITIDVEPCGDHCNARIDPVQAEAAIIGIVMNARDAMPDGGTITISAQPVTLDGSDPRYGDKLQGKFVALSITDTGTGMSEEVRARVTEPFFTTKDQGKGTGLGLSMVYGFMKQSDGALHIESQKGSGTTIRLLFPAAGSVAEPIRARRPRSDSDLRGTETILVVEDQQDVGDLAEAILKDFGYAVLRAGNGAEAIAVLESDAPIDLLFTDLIMPGGMNGVMVAREGRRLRSRLKVLLTTGYAEASIERVDARGTEFDLIGKPYKRVDLATRIRQVLDGHTGSG</sequence>
<dbReference type="NCBIfam" id="TIGR00229">
    <property type="entry name" value="sensory_box"/>
    <property type="match status" value="1"/>
</dbReference>
<dbReference type="SMART" id="SM00086">
    <property type="entry name" value="PAC"/>
    <property type="match status" value="1"/>
</dbReference>
<dbReference type="SUPFAM" id="SSF47384">
    <property type="entry name" value="Homodimeric domain of signal transducing histidine kinase"/>
    <property type="match status" value="1"/>
</dbReference>
<dbReference type="SMART" id="SM00448">
    <property type="entry name" value="REC"/>
    <property type="match status" value="1"/>
</dbReference>
<reference evidence="10" key="1">
    <citation type="submission" date="2016-01" db="EMBL/GenBank/DDBJ databases">
        <title>Draft genome of Chromobacterium sp. F49.</title>
        <authorList>
            <person name="Hong K.W."/>
        </authorList>
    </citation>
    <scope>NUCLEOTIDE SEQUENCE [LARGE SCALE GENOMIC DNA]</scope>
    <source>
        <strain evidence="10">CN3</strain>
    </source>
</reference>
<dbReference type="EMBL" id="LQQO01000012">
    <property type="protein sequence ID" value="KZE15291.1"/>
    <property type="molecule type" value="Genomic_DNA"/>
</dbReference>
<evidence type="ECO:0000256" key="1">
    <source>
        <dbReference type="ARBA" id="ARBA00000085"/>
    </source>
</evidence>
<dbReference type="InterPro" id="IPR003594">
    <property type="entry name" value="HATPase_dom"/>
</dbReference>
<dbReference type="RefSeq" id="WP_066689772.1">
    <property type="nucleotide sequence ID" value="NZ_CP117025.1"/>
</dbReference>
<dbReference type="Proteomes" id="UP000076609">
    <property type="component" value="Unassembled WGS sequence"/>
</dbReference>
<accession>A0ABR5YCK0</accession>
<dbReference type="CDD" id="cd00082">
    <property type="entry name" value="HisKA"/>
    <property type="match status" value="1"/>
</dbReference>
<dbReference type="SMART" id="SM00091">
    <property type="entry name" value="PAS"/>
    <property type="match status" value="1"/>
</dbReference>
<dbReference type="GO" id="GO:0016301">
    <property type="term" value="F:kinase activity"/>
    <property type="evidence" value="ECO:0007669"/>
    <property type="project" value="UniProtKB-KW"/>
</dbReference>
<dbReference type="CDD" id="cd00130">
    <property type="entry name" value="PAS"/>
    <property type="match status" value="1"/>
</dbReference>
<dbReference type="SMART" id="SM00387">
    <property type="entry name" value="HATPase_c"/>
    <property type="match status" value="1"/>
</dbReference>